<name>A0ABV5J2E5_9BACT</name>
<dbReference type="PROSITE" id="PS50164">
    <property type="entry name" value="GIY_YIG"/>
    <property type="match status" value="1"/>
</dbReference>
<dbReference type="Proteomes" id="UP001589654">
    <property type="component" value="Unassembled WGS sequence"/>
</dbReference>
<protein>
    <submittedName>
        <fullName evidence="2">GIY-YIG nuclease family protein</fullName>
    </submittedName>
</protein>
<accession>A0ABV5J2E5</accession>
<comment type="caution">
    <text evidence="2">The sequence shown here is derived from an EMBL/GenBank/DDBJ whole genome shotgun (WGS) entry which is preliminary data.</text>
</comment>
<feature type="domain" description="GIY-YIG" evidence="1">
    <location>
        <begin position="1"/>
        <end position="78"/>
    </location>
</feature>
<dbReference type="EMBL" id="JBHMEW010000008">
    <property type="protein sequence ID" value="MFB9210682.1"/>
    <property type="molecule type" value="Genomic_DNA"/>
</dbReference>
<evidence type="ECO:0000313" key="3">
    <source>
        <dbReference type="Proteomes" id="UP001589654"/>
    </source>
</evidence>
<proteinExistence type="predicted"/>
<dbReference type="SUPFAM" id="SSF82771">
    <property type="entry name" value="GIY-YIG endonuclease"/>
    <property type="match status" value="1"/>
</dbReference>
<dbReference type="InterPro" id="IPR000305">
    <property type="entry name" value="GIY-YIG_endonuc"/>
</dbReference>
<organism evidence="2 3">
    <name type="scientific">Echinicola jeungdonensis</name>
    <dbReference type="NCBI Taxonomy" id="709343"/>
    <lineage>
        <taxon>Bacteria</taxon>
        <taxon>Pseudomonadati</taxon>
        <taxon>Bacteroidota</taxon>
        <taxon>Cytophagia</taxon>
        <taxon>Cytophagales</taxon>
        <taxon>Cyclobacteriaceae</taxon>
        <taxon>Echinicola</taxon>
    </lineage>
</organism>
<keyword evidence="3" id="KW-1185">Reference proteome</keyword>
<reference evidence="2 3" key="1">
    <citation type="submission" date="2024-09" db="EMBL/GenBank/DDBJ databases">
        <authorList>
            <person name="Sun Q."/>
            <person name="Mori K."/>
        </authorList>
    </citation>
    <scope>NUCLEOTIDE SEQUENCE [LARGE SCALE GENOMIC DNA]</scope>
    <source>
        <strain evidence="2 3">CECT 7682</strain>
    </source>
</reference>
<sequence>MRYYFYILYSSALDKYYIGQTGKDPQERLRKHCSDHKGFKGKAKDWKIVYLEEFTSKNQAYLRERKVKSWKSRKLIERLISK</sequence>
<dbReference type="Gene3D" id="3.40.1440.10">
    <property type="entry name" value="GIY-YIG endonuclease"/>
    <property type="match status" value="1"/>
</dbReference>
<gene>
    <name evidence="2" type="ORF">ACFFUR_02620</name>
</gene>
<evidence type="ECO:0000259" key="1">
    <source>
        <dbReference type="PROSITE" id="PS50164"/>
    </source>
</evidence>
<dbReference type="Pfam" id="PF01541">
    <property type="entry name" value="GIY-YIG"/>
    <property type="match status" value="1"/>
</dbReference>
<dbReference type="RefSeq" id="WP_290246929.1">
    <property type="nucleotide sequence ID" value="NZ_JAUFQT010000001.1"/>
</dbReference>
<dbReference type="CDD" id="cd10449">
    <property type="entry name" value="GIY-YIG_SLX1_like"/>
    <property type="match status" value="1"/>
</dbReference>
<evidence type="ECO:0000313" key="2">
    <source>
        <dbReference type="EMBL" id="MFB9210682.1"/>
    </source>
</evidence>
<dbReference type="InterPro" id="IPR035901">
    <property type="entry name" value="GIY-YIG_endonuc_sf"/>
</dbReference>